<proteinExistence type="predicted"/>
<dbReference type="EMBL" id="MCGO01000079">
    <property type="protein sequence ID" value="ORY31164.1"/>
    <property type="molecule type" value="Genomic_DNA"/>
</dbReference>
<dbReference type="PANTHER" id="PTHR16305">
    <property type="entry name" value="TESTICULAR SOLUBLE ADENYLYL CYCLASE"/>
    <property type="match status" value="1"/>
</dbReference>
<dbReference type="PANTHER" id="PTHR16305:SF28">
    <property type="entry name" value="GUANYLATE CYCLASE DOMAIN-CONTAINING PROTEIN"/>
    <property type="match status" value="1"/>
</dbReference>
<keyword evidence="1" id="KW-0547">Nucleotide-binding</keyword>
<dbReference type="AlphaFoldDB" id="A0A1Y2B8T8"/>
<dbReference type="InterPro" id="IPR029787">
    <property type="entry name" value="Nucleotide_cyclase"/>
</dbReference>
<dbReference type="Gene3D" id="3.30.70.1230">
    <property type="entry name" value="Nucleotide cyclase"/>
    <property type="match status" value="1"/>
</dbReference>
<gene>
    <name evidence="3" type="ORF">BCR33DRAFT_550505</name>
</gene>
<comment type="caution">
    <text evidence="3">The sequence shown here is derived from an EMBL/GenBank/DDBJ whole genome shotgun (WGS) entry which is preliminary data.</text>
</comment>
<dbReference type="GO" id="GO:0004016">
    <property type="term" value="F:adenylate cyclase activity"/>
    <property type="evidence" value="ECO:0007669"/>
    <property type="project" value="TreeGrafter"/>
</dbReference>
<keyword evidence="4" id="KW-1185">Reference proteome</keyword>
<protein>
    <recommendedName>
        <fullName evidence="5">Adenylyl cyclase</fullName>
    </recommendedName>
</protein>
<evidence type="ECO:0000256" key="1">
    <source>
        <dbReference type="ARBA" id="ARBA00022741"/>
    </source>
</evidence>
<keyword evidence="2" id="KW-0067">ATP-binding</keyword>
<sequence length="280" mass="30910">MASSSEDTSLLCFIPQHIRDLISRSDAQEPPWVDISEFGITAIIDISGYSKLTSHLQSFYGNDGGAKVKELLNPPIIEIIKRVKDGFGSVVKFSGDAIIASWTSKDSLTLIEKELLTTRALLCCLELTSFFSDYNIMVPVQKELMSSFSISPALPSPKTGPMTLNRMSVTVGRVMSSHSTNKKGSVDGVTEQETRKPQQLKIHIGLGFGKTSHIHVGERYDVDDTTSDPRMEYFIAGESMKNAAEFLSIGTEGDIVFSSELISFHGFQDVKHFSTMELRE</sequence>
<dbReference type="GO" id="GO:0005524">
    <property type="term" value="F:ATP binding"/>
    <property type="evidence" value="ECO:0007669"/>
    <property type="project" value="UniProtKB-KW"/>
</dbReference>
<dbReference type="OrthoDB" id="2157376at2759"/>
<dbReference type="STRING" id="329046.A0A1Y2B8T8"/>
<dbReference type="SUPFAM" id="SSF55073">
    <property type="entry name" value="Nucleotide cyclase"/>
    <property type="match status" value="1"/>
</dbReference>
<evidence type="ECO:0000256" key="2">
    <source>
        <dbReference type="ARBA" id="ARBA00022840"/>
    </source>
</evidence>
<name>A0A1Y2B8T8_9FUNG</name>
<accession>A0A1Y2B8T8</accession>
<reference evidence="3 4" key="1">
    <citation type="submission" date="2016-07" db="EMBL/GenBank/DDBJ databases">
        <title>Pervasive Adenine N6-methylation of Active Genes in Fungi.</title>
        <authorList>
            <consortium name="DOE Joint Genome Institute"/>
            <person name="Mondo S.J."/>
            <person name="Dannebaum R.O."/>
            <person name="Kuo R.C."/>
            <person name="Labutti K."/>
            <person name="Haridas S."/>
            <person name="Kuo A."/>
            <person name="Salamov A."/>
            <person name="Ahrendt S.R."/>
            <person name="Lipzen A."/>
            <person name="Sullivan W."/>
            <person name="Andreopoulos W.B."/>
            <person name="Clum A."/>
            <person name="Lindquist E."/>
            <person name="Daum C."/>
            <person name="Ramamoorthy G.K."/>
            <person name="Gryganskyi A."/>
            <person name="Culley D."/>
            <person name="Magnuson J.K."/>
            <person name="James T.Y."/>
            <person name="O'Malley M.A."/>
            <person name="Stajich J.E."/>
            <person name="Spatafora J.W."/>
            <person name="Visel A."/>
            <person name="Grigoriev I.V."/>
        </authorList>
    </citation>
    <scope>NUCLEOTIDE SEQUENCE [LARGE SCALE GENOMIC DNA]</scope>
    <source>
        <strain evidence="3 4">JEL800</strain>
    </source>
</reference>
<evidence type="ECO:0000313" key="4">
    <source>
        <dbReference type="Proteomes" id="UP000193642"/>
    </source>
</evidence>
<evidence type="ECO:0000313" key="3">
    <source>
        <dbReference type="EMBL" id="ORY31164.1"/>
    </source>
</evidence>
<dbReference type="GO" id="GO:0005737">
    <property type="term" value="C:cytoplasm"/>
    <property type="evidence" value="ECO:0007669"/>
    <property type="project" value="TreeGrafter"/>
</dbReference>
<organism evidence="3 4">
    <name type="scientific">Rhizoclosmatium globosum</name>
    <dbReference type="NCBI Taxonomy" id="329046"/>
    <lineage>
        <taxon>Eukaryota</taxon>
        <taxon>Fungi</taxon>
        <taxon>Fungi incertae sedis</taxon>
        <taxon>Chytridiomycota</taxon>
        <taxon>Chytridiomycota incertae sedis</taxon>
        <taxon>Chytridiomycetes</taxon>
        <taxon>Chytridiales</taxon>
        <taxon>Chytriomycetaceae</taxon>
        <taxon>Rhizoclosmatium</taxon>
    </lineage>
</organism>
<dbReference type="Proteomes" id="UP000193642">
    <property type="component" value="Unassembled WGS sequence"/>
</dbReference>
<evidence type="ECO:0008006" key="5">
    <source>
        <dbReference type="Google" id="ProtNLM"/>
    </source>
</evidence>